<proteinExistence type="predicted"/>
<dbReference type="Proteomes" id="UP001212841">
    <property type="component" value="Unassembled WGS sequence"/>
</dbReference>
<evidence type="ECO:0000256" key="1">
    <source>
        <dbReference type="SAM" id="MobiDB-lite"/>
    </source>
</evidence>
<organism evidence="2 3">
    <name type="scientific">Rhizophlyctis rosea</name>
    <dbReference type="NCBI Taxonomy" id="64517"/>
    <lineage>
        <taxon>Eukaryota</taxon>
        <taxon>Fungi</taxon>
        <taxon>Fungi incertae sedis</taxon>
        <taxon>Chytridiomycota</taxon>
        <taxon>Chytridiomycota incertae sedis</taxon>
        <taxon>Chytridiomycetes</taxon>
        <taxon>Rhizophlyctidales</taxon>
        <taxon>Rhizophlyctidaceae</taxon>
        <taxon>Rhizophlyctis</taxon>
    </lineage>
</organism>
<feature type="compositionally biased region" description="Polar residues" evidence="1">
    <location>
        <begin position="212"/>
        <end position="221"/>
    </location>
</feature>
<reference evidence="2" key="1">
    <citation type="submission" date="2020-05" db="EMBL/GenBank/DDBJ databases">
        <title>Phylogenomic resolution of chytrid fungi.</title>
        <authorList>
            <person name="Stajich J.E."/>
            <person name="Amses K."/>
            <person name="Simmons R."/>
            <person name="Seto K."/>
            <person name="Myers J."/>
            <person name="Bonds A."/>
            <person name="Quandt C.A."/>
            <person name="Barry K."/>
            <person name="Liu P."/>
            <person name="Grigoriev I."/>
            <person name="Longcore J.E."/>
            <person name="James T.Y."/>
        </authorList>
    </citation>
    <scope>NUCLEOTIDE SEQUENCE</scope>
    <source>
        <strain evidence="2">JEL0318</strain>
    </source>
</reference>
<feature type="region of interest" description="Disordered" evidence="1">
    <location>
        <begin position="1"/>
        <end position="51"/>
    </location>
</feature>
<dbReference type="AlphaFoldDB" id="A0AAD5SA95"/>
<dbReference type="EMBL" id="JADGJD010000511">
    <property type="protein sequence ID" value="KAJ3050458.1"/>
    <property type="molecule type" value="Genomic_DNA"/>
</dbReference>
<feature type="region of interest" description="Disordered" evidence="1">
    <location>
        <begin position="186"/>
        <end position="240"/>
    </location>
</feature>
<keyword evidence="3" id="KW-1185">Reference proteome</keyword>
<comment type="caution">
    <text evidence="2">The sequence shown here is derived from an EMBL/GenBank/DDBJ whole genome shotgun (WGS) entry which is preliminary data.</text>
</comment>
<name>A0AAD5SA95_9FUNG</name>
<feature type="compositionally biased region" description="Low complexity" evidence="1">
    <location>
        <begin position="10"/>
        <end position="25"/>
    </location>
</feature>
<sequence>MGYELRARSVSKSPTSPTLPSPSKAKSPKTHGTTTTTNGARSAVIPSDQTVAANHTRVVKEIQTLVPATPSEAVARKEVAKKKKGVVRAVKDLGKNAVARTFKTDIRHGLNLHDPASSTATSHKTRGGGKKEEGAVAGHVSDPKKAQKTLNKELEKVGEPHSATGTKLKKAVKDAKIMVNTQVRKQALNKEIRSRRAASASPTKGSPRKAGSPTNGSPTKDSPTKEKGLNKVKGGRVSKV</sequence>
<feature type="region of interest" description="Disordered" evidence="1">
    <location>
        <begin position="109"/>
        <end position="169"/>
    </location>
</feature>
<accession>A0AAD5SA95</accession>
<protein>
    <submittedName>
        <fullName evidence="2">Uncharacterized protein</fullName>
    </submittedName>
</protein>
<evidence type="ECO:0000313" key="2">
    <source>
        <dbReference type="EMBL" id="KAJ3050458.1"/>
    </source>
</evidence>
<feature type="compositionally biased region" description="Basic and acidic residues" evidence="1">
    <location>
        <begin position="141"/>
        <end position="159"/>
    </location>
</feature>
<evidence type="ECO:0000313" key="3">
    <source>
        <dbReference type="Proteomes" id="UP001212841"/>
    </source>
</evidence>
<gene>
    <name evidence="2" type="ORF">HK097_008592</name>
</gene>